<dbReference type="GO" id="GO:0010457">
    <property type="term" value="P:centriole-centriole cohesion"/>
    <property type="evidence" value="ECO:0007669"/>
    <property type="project" value="TreeGrafter"/>
</dbReference>
<evidence type="ECO:0000256" key="2">
    <source>
        <dbReference type="ARBA" id="ARBA00004214"/>
    </source>
</evidence>
<keyword evidence="11" id="KW-1185">Reference proteome</keyword>
<evidence type="ECO:0000256" key="6">
    <source>
        <dbReference type="ARBA" id="ARBA00023054"/>
    </source>
</evidence>
<feature type="domain" description="Centrosomal CEP44" evidence="9">
    <location>
        <begin position="5"/>
        <end position="120"/>
    </location>
</feature>
<keyword evidence="6" id="KW-0175">Coiled coil</keyword>
<dbReference type="InterPro" id="IPR036872">
    <property type="entry name" value="CH_dom_sf"/>
</dbReference>
<evidence type="ECO:0000259" key="9">
    <source>
        <dbReference type="Pfam" id="PF15007"/>
    </source>
</evidence>
<dbReference type="PANTHER" id="PTHR31477">
    <property type="entry name" value="CENTROSOMAL PROTEIN OF 44 KDA"/>
    <property type="match status" value="1"/>
</dbReference>
<proteinExistence type="predicted"/>
<keyword evidence="5" id="KW-0963">Cytoplasm</keyword>
<evidence type="ECO:0000256" key="8">
    <source>
        <dbReference type="ARBA" id="ARBA00046235"/>
    </source>
</evidence>
<protein>
    <recommendedName>
        <fullName evidence="4">Centrosomal protein of 44 kDa</fullName>
    </recommendedName>
</protein>
<accession>A0AAV2HSC2</accession>
<evidence type="ECO:0000313" key="11">
    <source>
        <dbReference type="Proteomes" id="UP001497497"/>
    </source>
</evidence>
<comment type="caution">
    <text evidence="10">The sequence shown here is derived from an EMBL/GenBank/DDBJ whole genome shotgun (WGS) entry which is preliminary data.</text>
</comment>
<reference evidence="10 11" key="1">
    <citation type="submission" date="2024-04" db="EMBL/GenBank/DDBJ databases">
        <authorList>
            <consortium name="Genoscope - CEA"/>
            <person name="William W."/>
        </authorList>
    </citation>
    <scope>NUCLEOTIDE SEQUENCE [LARGE SCALE GENOMIC DNA]</scope>
</reference>
<evidence type="ECO:0000256" key="7">
    <source>
        <dbReference type="ARBA" id="ARBA00023212"/>
    </source>
</evidence>
<comment type="function">
    <text evidence="8">Centriole-enriched microtubule-binding protein involved in centriole biogenesis. In collaboration with CEP295 and POC1B, is required for the centriole-to-centrosome conversion by ensuring the formation of bona fide centriole wall. Functions as a linker component that maintains centrosome cohesion. Associates with CROCC and regulates its stability and localization to the centrosome.</text>
</comment>
<dbReference type="GO" id="GO:0000922">
    <property type="term" value="C:spindle pole"/>
    <property type="evidence" value="ECO:0007669"/>
    <property type="project" value="UniProtKB-SubCell"/>
</dbReference>
<dbReference type="SUPFAM" id="SSF47576">
    <property type="entry name" value="Calponin-homology domain, CH-domain"/>
    <property type="match status" value="1"/>
</dbReference>
<dbReference type="Proteomes" id="UP001497497">
    <property type="component" value="Unassembled WGS sequence"/>
</dbReference>
<dbReference type="Pfam" id="PF15007">
    <property type="entry name" value="CEP44"/>
    <property type="match status" value="1"/>
</dbReference>
<dbReference type="GO" id="GO:0030496">
    <property type="term" value="C:midbody"/>
    <property type="evidence" value="ECO:0007669"/>
    <property type="project" value="UniProtKB-SubCell"/>
</dbReference>
<dbReference type="GO" id="GO:0005813">
    <property type="term" value="C:centrosome"/>
    <property type="evidence" value="ECO:0007669"/>
    <property type="project" value="TreeGrafter"/>
</dbReference>
<gene>
    <name evidence="10" type="ORF">GSLYS_00010757001</name>
</gene>
<dbReference type="InterPro" id="IPR033603">
    <property type="entry name" value="CEP44"/>
</dbReference>
<evidence type="ECO:0000256" key="1">
    <source>
        <dbReference type="ARBA" id="ARBA00004114"/>
    </source>
</evidence>
<dbReference type="InterPro" id="IPR029157">
    <property type="entry name" value="CEP44_CC"/>
</dbReference>
<keyword evidence="7" id="KW-0206">Cytoskeleton</keyword>
<dbReference type="EMBL" id="CAXITT010000241">
    <property type="protein sequence ID" value="CAL1536844.1"/>
    <property type="molecule type" value="Genomic_DNA"/>
</dbReference>
<evidence type="ECO:0000256" key="4">
    <source>
        <dbReference type="ARBA" id="ARBA00014053"/>
    </source>
</evidence>
<evidence type="ECO:0000313" key="10">
    <source>
        <dbReference type="EMBL" id="CAL1536844.1"/>
    </source>
</evidence>
<organism evidence="10 11">
    <name type="scientific">Lymnaea stagnalis</name>
    <name type="common">Great pond snail</name>
    <name type="synonym">Helix stagnalis</name>
    <dbReference type="NCBI Taxonomy" id="6523"/>
    <lineage>
        <taxon>Eukaryota</taxon>
        <taxon>Metazoa</taxon>
        <taxon>Spiralia</taxon>
        <taxon>Lophotrochozoa</taxon>
        <taxon>Mollusca</taxon>
        <taxon>Gastropoda</taxon>
        <taxon>Heterobranchia</taxon>
        <taxon>Euthyneura</taxon>
        <taxon>Panpulmonata</taxon>
        <taxon>Hygrophila</taxon>
        <taxon>Lymnaeoidea</taxon>
        <taxon>Lymnaeidae</taxon>
        <taxon>Lymnaea</taxon>
    </lineage>
</organism>
<sequence>MATGDIKNNIKQLQHELKAAKYPETIDVDGLVNGSPKAYLGIYHYLFTQYSTNFNTDITNSNNELYGKSDMRFMEAVYKILRDMFDYKPQINREQFFSSGYVERKVIMATDILRLVRSAYKPPKSSTFKVAITKEDKKISQKVSISNHN</sequence>
<comment type="subcellular location">
    <subcellularLocation>
        <location evidence="1">Cytoplasm</location>
        <location evidence="1">Cytoskeleton</location>
        <location evidence="1">Microtubule organizing center</location>
        <location evidence="1">Centrosome</location>
        <location evidence="1">Centriole</location>
    </subcellularLocation>
    <subcellularLocation>
        <location evidence="3">Cytoplasm</location>
        <location evidence="3">Cytoskeleton</location>
        <location evidence="3">Spindle pole</location>
    </subcellularLocation>
    <subcellularLocation>
        <location evidence="2">Midbody</location>
    </subcellularLocation>
</comment>
<dbReference type="GO" id="GO:0005814">
    <property type="term" value="C:centriole"/>
    <property type="evidence" value="ECO:0007669"/>
    <property type="project" value="UniProtKB-SubCell"/>
</dbReference>
<dbReference type="AlphaFoldDB" id="A0AAV2HSC2"/>
<name>A0AAV2HSC2_LYMST</name>
<evidence type="ECO:0000256" key="3">
    <source>
        <dbReference type="ARBA" id="ARBA00004647"/>
    </source>
</evidence>
<dbReference type="GO" id="GO:0007099">
    <property type="term" value="P:centriole replication"/>
    <property type="evidence" value="ECO:0007669"/>
    <property type="project" value="TreeGrafter"/>
</dbReference>
<evidence type="ECO:0000256" key="5">
    <source>
        <dbReference type="ARBA" id="ARBA00022490"/>
    </source>
</evidence>
<dbReference type="PANTHER" id="PTHR31477:SF1">
    <property type="entry name" value="CENTROSOMAL PROTEIN OF 44 KDA"/>
    <property type="match status" value="1"/>
</dbReference>